<evidence type="ECO:0000313" key="7">
    <source>
        <dbReference type="EMBL" id="RQP23640.1"/>
    </source>
</evidence>
<evidence type="ECO:0000256" key="4">
    <source>
        <dbReference type="SAM" id="SignalP"/>
    </source>
</evidence>
<evidence type="ECO:0000256" key="1">
    <source>
        <dbReference type="ARBA" id="ARBA00001947"/>
    </source>
</evidence>
<dbReference type="GO" id="GO:0004222">
    <property type="term" value="F:metalloendopeptidase activity"/>
    <property type="evidence" value="ECO:0007669"/>
    <property type="project" value="InterPro"/>
</dbReference>
<evidence type="ECO:0000256" key="2">
    <source>
        <dbReference type="ARBA" id="ARBA00007261"/>
    </source>
</evidence>
<protein>
    <submittedName>
        <fullName evidence="7">Insulinase family protein</fullName>
    </submittedName>
</protein>
<dbReference type="GO" id="GO:0006508">
    <property type="term" value="P:proteolysis"/>
    <property type="evidence" value="ECO:0007669"/>
    <property type="project" value="InterPro"/>
</dbReference>
<feature type="domain" description="Peptidase M16 C-terminal" evidence="6">
    <location>
        <begin position="203"/>
        <end position="377"/>
    </location>
</feature>
<dbReference type="Proteomes" id="UP000267464">
    <property type="component" value="Unassembled WGS sequence"/>
</dbReference>
<keyword evidence="8" id="KW-1185">Reference proteome</keyword>
<organism evidence="7 8">
    <name type="scientific">Piscinibacter terrae</name>
    <dbReference type="NCBI Taxonomy" id="2496871"/>
    <lineage>
        <taxon>Bacteria</taxon>
        <taxon>Pseudomonadati</taxon>
        <taxon>Pseudomonadota</taxon>
        <taxon>Betaproteobacteria</taxon>
        <taxon>Burkholderiales</taxon>
        <taxon>Sphaerotilaceae</taxon>
        <taxon>Piscinibacter</taxon>
    </lineage>
</organism>
<comment type="cofactor">
    <cofactor evidence="1">
        <name>Zn(2+)</name>
        <dbReference type="ChEBI" id="CHEBI:29105"/>
    </cofactor>
</comment>
<dbReference type="InterPro" id="IPR001431">
    <property type="entry name" value="Pept_M16_Zn_BS"/>
</dbReference>
<dbReference type="Pfam" id="PF05193">
    <property type="entry name" value="Peptidase_M16_C"/>
    <property type="match status" value="2"/>
</dbReference>
<dbReference type="GO" id="GO:0046872">
    <property type="term" value="F:metal ion binding"/>
    <property type="evidence" value="ECO:0007669"/>
    <property type="project" value="InterPro"/>
</dbReference>
<dbReference type="InterPro" id="IPR007863">
    <property type="entry name" value="Peptidase_M16_C"/>
</dbReference>
<dbReference type="InterPro" id="IPR050361">
    <property type="entry name" value="MPP/UQCRC_Complex"/>
</dbReference>
<keyword evidence="4" id="KW-0732">Signal</keyword>
<dbReference type="InterPro" id="IPR011765">
    <property type="entry name" value="Pept_M16_N"/>
</dbReference>
<dbReference type="SUPFAM" id="SSF63411">
    <property type="entry name" value="LuxS/MPP-like metallohydrolase"/>
    <property type="match status" value="4"/>
</dbReference>
<reference evidence="7 8" key="1">
    <citation type="submission" date="2018-08" db="EMBL/GenBank/DDBJ databases">
        <authorList>
            <person name="Khan S.A."/>
            <person name="Jeon C.O."/>
            <person name="Chun B.H."/>
            <person name="Jeong S.E."/>
        </authorList>
    </citation>
    <scope>NUCLEOTIDE SEQUENCE [LARGE SCALE GENOMIC DNA]</scope>
    <source>
        <strain evidence="7 8">S-16</strain>
    </source>
</reference>
<dbReference type="Gene3D" id="3.30.830.10">
    <property type="entry name" value="Metalloenzyme, LuxS/M16 peptidase-like"/>
    <property type="match status" value="4"/>
</dbReference>
<dbReference type="PROSITE" id="PS00143">
    <property type="entry name" value="INSULINASE"/>
    <property type="match status" value="1"/>
</dbReference>
<evidence type="ECO:0000313" key="8">
    <source>
        <dbReference type="Proteomes" id="UP000267464"/>
    </source>
</evidence>
<comment type="similarity">
    <text evidence="2 3">Belongs to the peptidase M16 family.</text>
</comment>
<proteinExistence type="inferred from homology"/>
<feature type="domain" description="Peptidase M16 C-terminal" evidence="6">
    <location>
        <begin position="657"/>
        <end position="836"/>
    </location>
</feature>
<evidence type="ECO:0000259" key="6">
    <source>
        <dbReference type="Pfam" id="PF05193"/>
    </source>
</evidence>
<accession>A0A3N7HNF5</accession>
<evidence type="ECO:0000259" key="5">
    <source>
        <dbReference type="Pfam" id="PF00675"/>
    </source>
</evidence>
<dbReference type="OrthoDB" id="9811314at2"/>
<dbReference type="EMBL" id="QUSW01000004">
    <property type="protein sequence ID" value="RQP23640.1"/>
    <property type="molecule type" value="Genomic_DNA"/>
</dbReference>
<feature type="signal peptide" evidence="4">
    <location>
        <begin position="1"/>
        <end position="22"/>
    </location>
</feature>
<name>A0A3N7HNF5_9BURK</name>
<dbReference type="PANTHER" id="PTHR11851:SF49">
    <property type="entry name" value="MITOCHONDRIAL-PROCESSING PEPTIDASE SUBUNIT ALPHA"/>
    <property type="match status" value="1"/>
</dbReference>
<gene>
    <name evidence="7" type="ORF">DZC73_16030</name>
</gene>
<evidence type="ECO:0000256" key="3">
    <source>
        <dbReference type="RuleBase" id="RU004447"/>
    </source>
</evidence>
<sequence length="906" mass="100257">MLHRLACALLIALSSAALPVSAQPLPAGVTKVTSVEGIDEYRLPNGLQVLLVPDESKPTTTVNLTIRVGSRMENYGETGMAHLLEHMMFKGTPKHPKVWAEFEKRGFRANGTTAFDRTNYTASFSTNEDNLNWYIGWLSDALINSYVARKDLDTEMTVVRNEMEMGENNPGRTLFKKTLGVMYDWHNYAHDTIGARADVENVDIPRLQAFYHQYYQPDNAALIVSGRFVPAKVLAMVSQTFGKIKKPTRKLPTLYTLDPSQDGERSVILRRVGGSPLMFAAYHVSAGADPDYAPMEVLVYVMGDTPSGRLHKRLTEKQLAAGTFAFAQAMHDPGYAMFGAEFAPGQDVDKARSELLATVESVAAEPVTDEEVARAKAKWLKNWEQSFTNPESVGLALSDYVSQGDWRLFFLLRDRIREVKTADVQRVGTQYLLGSNRTMATYIPSDKPARAPEPRTVDLAAQMKTFKPQEAAKTAEAFDATPENIDRRTQIVQVGGIKAALLPKGTRGNAVHAQLVLRFGDEKTLFGTSEVSDFVAAMLNKGTAKLSREQFQDRLDQLKTEIGIESRPGQVSIGLVSRRDTLPQAIALVGEMLRTPAFPADALEETRRGALAGIEQQRKQPEAVAEIVVGRTGNPYPRGDTRYVSTFDEMVEDVNAVTLEKVRDYHSRFYGAKKGEFAAVGDFDADAVKKALQAALGDWNAGVPFVYIPNPIVPVKPERFMLSVPDNQNATMVLAQDVPLNDRSADYPALMMANYLLGSGGNSRLWKRIREGEGLSYDVRSMVDWGSVEEHSEWRATAIFAPQNQAKVEKAFKEELARALKDGFTAQELAEGQRGLLNFRRLGRAQDQSVVGGWVRNLYLGMTFKRSAEVDAQLAKLTVDEVNAALRKYVKPDAYVAAFAGDFKAP</sequence>
<dbReference type="Pfam" id="PF00675">
    <property type="entry name" value="Peptidase_M16"/>
    <property type="match status" value="1"/>
</dbReference>
<dbReference type="InterPro" id="IPR011249">
    <property type="entry name" value="Metalloenz_LuxS/M16"/>
</dbReference>
<dbReference type="AlphaFoldDB" id="A0A3N7HNF5"/>
<dbReference type="PANTHER" id="PTHR11851">
    <property type="entry name" value="METALLOPROTEASE"/>
    <property type="match status" value="1"/>
</dbReference>
<reference evidence="7 8" key="2">
    <citation type="submission" date="2018-12" db="EMBL/GenBank/DDBJ databases">
        <title>Rhizobacter gummiphilus sp. nov., a rubber-degrading bacterium isolated from the soil of a botanical garden in Japan.</title>
        <authorList>
            <person name="Shunsuke S.S."/>
        </authorList>
    </citation>
    <scope>NUCLEOTIDE SEQUENCE [LARGE SCALE GENOMIC DNA]</scope>
    <source>
        <strain evidence="7 8">S-16</strain>
    </source>
</reference>
<dbReference type="RefSeq" id="WP_124541359.1">
    <property type="nucleotide sequence ID" value="NZ_QUSW01000004.1"/>
</dbReference>
<feature type="chain" id="PRO_5018083031" evidence="4">
    <location>
        <begin position="23"/>
        <end position="906"/>
    </location>
</feature>
<comment type="caution">
    <text evidence="7">The sequence shown here is derived from an EMBL/GenBank/DDBJ whole genome shotgun (WGS) entry which is preliminary data.</text>
</comment>
<feature type="domain" description="Peptidase M16 N-terminal" evidence="5">
    <location>
        <begin position="49"/>
        <end position="192"/>
    </location>
</feature>